<gene>
    <name evidence="2" type="ORF">BJ979_001960</name>
</gene>
<keyword evidence="3" id="KW-1185">Reference proteome</keyword>
<sequence>MDALDPAILDPAAALIILAIVLALGAVAWCVRLALVALAELDERMEFSEDDELGWR</sequence>
<name>A0A852YDG6_9MICO</name>
<dbReference type="AlphaFoldDB" id="A0A852YDG6"/>
<protein>
    <submittedName>
        <fullName evidence="2">Uncharacterized protein</fullName>
    </submittedName>
</protein>
<evidence type="ECO:0000313" key="2">
    <source>
        <dbReference type="EMBL" id="NYG99334.1"/>
    </source>
</evidence>
<feature type="transmembrane region" description="Helical" evidence="1">
    <location>
        <begin position="12"/>
        <end position="35"/>
    </location>
</feature>
<proteinExistence type="predicted"/>
<dbReference type="Proteomes" id="UP000553888">
    <property type="component" value="Unassembled WGS sequence"/>
</dbReference>
<evidence type="ECO:0000313" key="3">
    <source>
        <dbReference type="Proteomes" id="UP000553888"/>
    </source>
</evidence>
<comment type="caution">
    <text evidence="2">The sequence shown here is derived from an EMBL/GenBank/DDBJ whole genome shotgun (WGS) entry which is preliminary data.</text>
</comment>
<keyword evidence="1" id="KW-0812">Transmembrane</keyword>
<dbReference type="EMBL" id="JACBZY010000001">
    <property type="protein sequence ID" value="NYG99334.1"/>
    <property type="molecule type" value="Genomic_DNA"/>
</dbReference>
<keyword evidence="1" id="KW-0472">Membrane</keyword>
<evidence type="ECO:0000256" key="1">
    <source>
        <dbReference type="SAM" id="Phobius"/>
    </source>
</evidence>
<organism evidence="2 3">
    <name type="scientific">Schumannella luteola</name>
    <dbReference type="NCBI Taxonomy" id="472059"/>
    <lineage>
        <taxon>Bacteria</taxon>
        <taxon>Bacillati</taxon>
        <taxon>Actinomycetota</taxon>
        <taxon>Actinomycetes</taxon>
        <taxon>Micrococcales</taxon>
        <taxon>Microbacteriaceae</taxon>
        <taxon>Schumannella</taxon>
    </lineage>
</organism>
<accession>A0A852YDG6</accession>
<reference evidence="2 3" key="1">
    <citation type="submission" date="2020-07" db="EMBL/GenBank/DDBJ databases">
        <title>Sequencing the genomes of 1000 actinobacteria strains.</title>
        <authorList>
            <person name="Klenk H.-P."/>
        </authorList>
    </citation>
    <scope>NUCLEOTIDE SEQUENCE [LARGE SCALE GENOMIC DNA]</scope>
    <source>
        <strain evidence="2 3">DSM 23141</strain>
    </source>
</reference>
<keyword evidence="1" id="KW-1133">Transmembrane helix</keyword>
<dbReference type="RefSeq" id="WP_179567469.1">
    <property type="nucleotide sequence ID" value="NZ_JACBZY010000001.1"/>
</dbReference>